<organism evidence="1 2">
    <name type="scientific">Cohnella ginsengisoli</name>
    <dbReference type="NCBI Taxonomy" id="425004"/>
    <lineage>
        <taxon>Bacteria</taxon>
        <taxon>Bacillati</taxon>
        <taxon>Bacillota</taxon>
        <taxon>Bacilli</taxon>
        <taxon>Bacillales</taxon>
        <taxon>Paenibacillaceae</taxon>
        <taxon>Cohnella</taxon>
    </lineage>
</organism>
<comment type="caution">
    <text evidence="1">The sequence shown here is derived from an EMBL/GenBank/DDBJ whole genome shotgun (WGS) entry which is preliminary data.</text>
</comment>
<name>A0A9X4QMZ0_9BACL</name>
<evidence type="ECO:0000313" key="2">
    <source>
        <dbReference type="Proteomes" id="UP001153387"/>
    </source>
</evidence>
<protein>
    <submittedName>
        <fullName evidence="1">Uncharacterized protein</fullName>
    </submittedName>
</protein>
<reference evidence="1 2" key="1">
    <citation type="submission" date="2022-10" db="EMBL/GenBank/DDBJ databases">
        <title>Comparative genomic analysis of Cohnella hashimotonis sp. nov., isolated from the International Space Station.</title>
        <authorList>
            <person name="Simpson A."/>
            <person name="Venkateswaran K."/>
        </authorList>
    </citation>
    <scope>NUCLEOTIDE SEQUENCE [LARGE SCALE GENOMIC DNA]</scope>
    <source>
        <strain evidence="1 2">DSM 18997</strain>
    </source>
</reference>
<accession>A0A9X4QMZ0</accession>
<gene>
    <name evidence="1" type="ORF">OMP38_14370</name>
</gene>
<dbReference type="Proteomes" id="UP001153387">
    <property type="component" value="Unassembled WGS sequence"/>
</dbReference>
<dbReference type="EMBL" id="JAPDHZ010000003">
    <property type="protein sequence ID" value="MDG0791901.1"/>
    <property type="molecule type" value="Genomic_DNA"/>
</dbReference>
<evidence type="ECO:0000313" key="1">
    <source>
        <dbReference type="EMBL" id="MDG0791901.1"/>
    </source>
</evidence>
<dbReference type="AlphaFoldDB" id="A0A9X4QMZ0"/>
<dbReference type="RefSeq" id="WP_277565741.1">
    <property type="nucleotide sequence ID" value="NZ_JAPDHZ010000003.1"/>
</dbReference>
<sequence>MRQLLVFVLFATLFCWLMFSPVYKHVVVLRQSLLQQEVDYLLEVGASGRYGYIDAAMIVESRTRLSGYGFRPEILEYEVTTASGMPGTDSAAPLQRGDGLRLVIRYPYDGLMDIDRLIGVDPPSSMARMAAAGMKMSEYVP</sequence>
<keyword evidence="2" id="KW-1185">Reference proteome</keyword>
<proteinExistence type="predicted"/>